<dbReference type="AlphaFoldDB" id="A0A0D3ILK3"/>
<dbReference type="PaxDb" id="2903-EOD12138"/>
<dbReference type="HOGENOM" id="CLU_2645594_0_0_1"/>
<dbReference type="KEGG" id="ehx:EMIHUDRAFT_357492"/>
<dbReference type="EnsemblProtists" id="EOD12138">
    <property type="protein sequence ID" value="EOD12138"/>
    <property type="gene ID" value="EMIHUDRAFT_357492"/>
</dbReference>
<proteinExistence type="predicted"/>
<dbReference type="RefSeq" id="XP_005764567.1">
    <property type="nucleotide sequence ID" value="XM_005764510.1"/>
</dbReference>
<reference evidence="1" key="2">
    <citation type="submission" date="2024-10" db="UniProtKB">
        <authorList>
            <consortium name="EnsemblProtists"/>
        </authorList>
    </citation>
    <scope>IDENTIFICATION</scope>
</reference>
<dbReference type="Proteomes" id="UP000013827">
    <property type="component" value="Unassembled WGS sequence"/>
</dbReference>
<reference evidence="2" key="1">
    <citation type="journal article" date="2013" name="Nature">
        <title>Pan genome of the phytoplankton Emiliania underpins its global distribution.</title>
        <authorList>
            <person name="Read B.A."/>
            <person name="Kegel J."/>
            <person name="Klute M.J."/>
            <person name="Kuo A."/>
            <person name="Lefebvre S.C."/>
            <person name="Maumus F."/>
            <person name="Mayer C."/>
            <person name="Miller J."/>
            <person name="Monier A."/>
            <person name="Salamov A."/>
            <person name="Young J."/>
            <person name="Aguilar M."/>
            <person name="Claverie J.M."/>
            <person name="Frickenhaus S."/>
            <person name="Gonzalez K."/>
            <person name="Herman E.K."/>
            <person name="Lin Y.C."/>
            <person name="Napier J."/>
            <person name="Ogata H."/>
            <person name="Sarno A.F."/>
            <person name="Shmutz J."/>
            <person name="Schroeder D."/>
            <person name="de Vargas C."/>
            <person name="Verret F."/>
            <person name="von Dassow P."/>
            <person name="Valentin K."/>
            <person name="Van de Peer Y."/>
            <person name="Wheeler G."/>
            <person name="Dacks J.B."/>
            <person name="Delwiche C.F."/>
            <person name="Dyhrman S.T."/>
            <person name="Glockner G."/>
            <person name="John U."/>
            <person name="Richards T."/>
            <person name="Worden A.Z."/>
            <person name="Zhang X."/>
            <person name="Grigoriev I.V."/>
            <person name="Allen A.E."/>
            <person name="Bidle K."/>
            <person name="Borodovsky M."/>
            <person name="Bowler C."/>
            <person name="Brownlee C."/>
            <person name="Cock J.M."/>
            <person name="Elias M."/>
            <person name="Gladyshev V.N."/>
            <person name="Groth M."/>
            <person name="Guda C."/>
            <person name="Hadaegh A."/>
            <person name="Iglesias-Rodriguez M.D."/>
            <person name="Jenkins J."/>
            <person name="Jones B.M."/>
            <person name="Lawson T."/>
            <person name="Leese F."/>
            <person name="Lindquist E."/>
            <person name="Lobanov A."/>
            <person name="Lomsadze A."/>
            <person name="Malik S.B."/>
            <person name="Marsh M.E."/>
            <person name="Mackinder L."/>
            <person name="Mock T."/>
            <person name="Mueller-Roeber B."/>
            <person name="Pagarete A."/>
            <person name="Parker M."/>
            <person name="Probert I."/>
            <person name="Quesneville H."/>
            <person name="Raines C."/>
            <person name="Rensing S.A."/>
            <person name="Riano-Pachon D.M."/>
            <person name="Richier S."/>
            <person name="Rokitta S."/>
            <person name="Shiraiwa Y."/>
            <person name="Soanes D.M."/>
            <person name="van der Giezen M."/>
            <person name="Wahlund T.M."/>
            <person name="Williams B."/>
            <person name="Wilson W."/>
            <person name="Wolfe G."/>
            <person name="Wurch L.L."/>
        </authorList>
    </citation>
    <scope>NUCLEOTIDE SEQUENCE</scope>
</reference>
<protein>
    <submittedName>
        <fullName evidence="1">Uncharacterized protein</fullName>
    </submittedName>
</protein>
<organism evidence="1 2">
    <name type="scientific">Emiliania huxleyi (strain CCMP1516)</name>
    <dbReference type="NCBI Taxonomy" id="280463"/>
    <lineage>
        <taxon>Eukaryota</taxon>
        <taxon>Haptista</taxon>
        <taxon>Haptophyta</taxon>
        <taxon>Prymnesiophyceae</taxon>
        <taxon>Isochrysidales</taxon>
        <taxon>Noelaerhabdaceae</taxon>
        <taxon>Emiliania</taxon>
    </lineage>
</organism>
<sequence>MVALEDGQGLLSFLLFGLQRASMDIVGRLCSCLVGGAAPARDDNQQRVLAAYVVAVEAPDEAPQQADGAASPTVEAS</sequence>
<name>A0A0D3ILK3_EMIH1</name>
<accession>A0A0D3ILK3</accession>
<evidence type="ECO:0000313" key="2">
    <source>
        <dbReference type="Proteomes" id="UP000013827"/>
    </source>
</evidence>
<evidence type="ECO:0000313" key="1">
    <source>
        <dbReference type="EnsemblProtists" id="EOD12138"/>
    </source>
</evidence>
<keyword evidence="2" id="KW-1185">Reference proteome</keyword>
<dbReference type="GeneID" id="17258259"/>